<dbReference type="RefSeq" id="WP_135548491.1">
    <property type="nucleotide sequence ID" value="NZ_SPQQ01000005.1"/>
</dbReference>
<accession>A0A4Z0R3L5</accession>
<protein>
    <recommendedName>
        <fullName evidence="4">Lipoprotein</fullName>
    </recommendedName>
</protein>
<sequence>MAKKCQLLLLSFLLLILGGCAESSGASAGKIIPPSKPVSPLVGKWTVLQELDTNSNGEEATQQWVGSDVQFAAGAVSFGGHVWEQLSYKIKRVKADDYLLTKYIPPAGISAQKTQEVDVLTVYAAANYLGEFMKLDDKNMIFFVQNEVLLLKKVSDQAESTLGAANTNAQDLNKDSNEGTSGVLLGLRMQEGDGYTYQTLWIAADHHQLHPVLASEQPFFPRTSGFWELSVQDLPTAGKTGNLLSARNVAAKISDMKKAEDGTDDQVYTDPAERIINYIGNDYVAIEKKIGSVNQLQVLPVDKLSSPAEIKVSDLLGDNGFNAYLSVREQTVAGLRDKGITSIVRDESGENFGLARKNGHWSLVGRINYQNGGMFEQTDFDLKIIPPTNLVFYDTLVLSWHNIKDRVPDAMDAFTSPNRDIALVKTKNKLTIYTIGAEQLAENPLAELDLPEGATVIMAEWATGSYVDSWEKSFLAYGAQALSGSSVRVR</sequence>
<dbReference type="PROSITE" id="PS51257">
    <property type="entry name" value="PROKAR_LIPOPROTEIN"/>
    <property type="match status" value="1"/>
</dbReference>
<feature type="chain" id="PRO_5038611111" description="Lipoprotein" evidence="1">
    <location>
        <begin position="29"/>
        <end position="490"/>
    </location>
</feature>
<reference evidence="2 3" key="1">
    <citation type="submission" date="2019-03" db="EMBL/GenBank/DDBJ databases">
        <title>Draft Genome Sequence of Desulfosporosinus fructosivorans Strain 63.6F, Isolated from Marine Sediment in the Baltic Sea.</title>
        <authorList>
            <person name="Hausmann B."/>
            <person name="Vandieken V."/>
            <person name="Pjevac P."/>
            <person name="Schreck K."/>
            <person name="Herbold C.W."/>
            <person name="Loy A."/>
        </authorList>
    </citation>
    <scope>NUCLEOTIDE SEQUENCE [LARGE SCALE GENOMIC DNA]</scope>
    <source>
        <strain evidence="2 3">63.6F</strain>
    </source>
</reference>
<evidence type="ECO:0000313" key="2">
    <source>
        <dbReference type="EMBL" id="TGE37378.1"/>
    </source>
</evidence>
<keyword evidence="1" id="KW-0732">Signal</keyword>
<evidence type="ECO:0000313" key="3">
    <source>
        <dbReference type="Proteomes" id="UP000298460"/>
    </source>
</evidence>
<keyword evidence="3" id="KW-1185">Reference proteome</keyword>
<dbReference type="AlphaFoldDB" id="A0A4Z0R3L5"/>
<evidence type="ECO:0008006" key="4">
    <source>
        <dbReference type="Google" id="ProtNLM"/>
    </source>
</evidence>
<evidence type="ECO:0000256" key="1">
    <source>
        <dbReference type="SAM" id="SignalP"/>
    </source>
</evidence>
<gene>
    <name evidence="2" type="ORF">E4K67_16220</name>
</gene>
<comment type="caution">
    <text evidence="2">The sequence shown here is derived from an EMBL/GenBank/DDBJ whole genome shotgun (WGS) entry which is preliminary data.</text>
</comment>
<dbReference type="OrthoDB" id="2677224at2"/>
<name>A0A4Z0R3L5_9FIRM</name>
<feature type="signal peptide" evidence="1">
    <location>
        <begin position="1"/>
        <end position="28"/>
    </location>
</feature>
<dbReference type="Proteomes" id="UP000298460">
    <property type="component" value="Unassembled WGS sequence"/>
</dbReference>
<dbReference type="EMBL" id="SPQQ01000005">
    <property type="protein sequence ID" value="TGE37378.1"/>
    <property type="molecule type" value="Genomic_DNA"/>
</dbReference>
<proteinExistence type="predicted"/>
<organism evidence="2 3">
    <name type="scientific">Desulfosporosinus fructosivorans</name>
    <dbReference type="NCBI Taxonomy" id="2018669"/>
    <lineage>
        <taxon>Bacteria</taxon>
        <taxon>Bacillati</taxon>
        <taxon>Bacillota</taxon>
        <taxon>Clostridia</taxon>
        <taxon>Eubacteriales</taxon>
        <taxon>Desulfitobacteriaceae</taxon>
        <taxon>Desulfosporosinus</taxon>
    </lineage>
</organism>